<keyword evidence="2 6" id="KW-0378">Hydrolase</keyword>
<proteinExistence type="predicted"/>
<dbReference type="InterPro" id="IPR050534">
    <property type="entry name" value="Coronavir_polyprotein_1ab"/>
</dbReference>
<keyword evidence="1" id="KW-0547">Nucleotide-binding</keyword>
<organism evidence="6 7">
    <name type="scientific">Lentinula edodes</name>
    <name type="common">Shiitake mushroom</name>
    <name type="synonym">Lentinus edodes</name>
    <dbReference type="NCBI Taxonomy" id="5353"/>
    <lineage>
        <taxon>Eukaryota</taxon>
        <taxon>Fungi</taxon>
        <taxon>Dikarya</taxon>
        <taxon>Basidiomycota</taxon>
        <taxon>Agaricomycotina</taxon>
        <taxon>Agaricomycetes</taxon>
        <taxon>Agaricomycetidae</taxon>
        <taxon>Agaricales</taxon>
        <taxon>Marasmiineae</taxon>
        <taxon>Omphalotaceae</taxon>
        <taxon>Lentinula</taxon>
    </lineage>
</organism>
<name>A0A1Q3EQT7_LENED</name>
<dbReference type="Gene3D" id="3.40.50.300">
    <property type="entry name" value="P-loop containing nucleotide triphosphate hydrolases"/>
    <property type="match status" value="1"/>
</dbReference>
<evidence type="ECO:0000256" key="3">
    <source>
        <dbReference type="ARBA" id="ARBA00022806"/>
    </source>
</evidence>
<dbReference type="EMBL" id="BDGU01001130">
    <property type="protein sequence ID" value="GAW09570.1"/>
    <property type="molecule type" value="Genomic_DNA"/>
</dbReference>
<dbReference type="GO" id="GO:0016787">
    <property type="term" value="F:hydrolase activity"/>
    <property type="evidence" value="ECO:0007669"/>
    <property type="project" value="UniProtKB-KW"/>
</dbReference>
<dbReference type="InterPro" id="IPR027417">
    <property type="entry name" value="P-loop_NTPase"/>
</dbReference>
<protein>
    <submittedName>
        <fullName evidence="6">p-loop containing nucleoside triphosphate hydrolase protein</fullName>
    </submittedName>
</protein>
<keyword evidence="7" id="KW-1185">Reference proteome</keyword>
<gene>
    <name evidence="6" type="ORF">LENED_011733</name>
</gene>
<dbReference type="Pfam" id="PF13087">
    <property type="entry name" value="AAA_12"/>
    <property type="match status" value="1"/>
</dbReference>
<accession>A0A1Q3EQT7</accession>
<evidence type="ECO:0000313" key="7">
    <source>
        <dbReference type="Proteomes" id="UP000188533"/>
    </source>
</evidence>
<dbReference type="PANTHER" id="PTHR43788:SF8">
    <property type="entry name" value="DNA-BINDING PROTEIN SMUBP-2"/>
    <property type="match status" value="1"/>
</dbReference>
<dbReference type="GO" id="GO:0043139">
    <property type="term" value="F:5'-3' DNA helicase activity"/>
    <property type="evidence" value="ECO:0007669"/>
    <property type="project" value="TreeGrafter"/>
</dbReference>
<dbReference type="STRING" id="5353.A0A1Q3EQT7"/>
<evidence type="ECO:0000256" key="1">
    <source>
        <dbReference type="ARBA" id="ARBA00022741"/>
    </source>
</evidence>
<reference evidence="6 7" key="1">
    <citation type="submission" date="2016-08" db="EMBL/GenBank/DDBJ databases">
        <authorList>
            <consortium name="Lentinula edodes genome sequencing consortium"/>
            <person name="Sakamoto Y."/>
            <person name="Nakade K."/>
            <person name="Sato S."/>
            <person name="Yoshida Y."/>
            <person name="Miyazaki K."/>
            <person name="Natsume S."/>
            <person name="Konno N."/>
        </authorList>
    </citation>
    <scope>NUCLEOTIDE SEQUENCE [LARGE SCALE GENOMIC DNA]</scope>
    <source>
        <strain evidence="6 7">NBRC 111202</strain>
    </source>
</reference>
<sequence length="77" mass="8861">MQGREKDAVVISLVRSNDKREVGFLKEKRRLNVAMTRAKRHLCVVGDSSTVMHGGSYLKKWLRWLDENADVRYAGID</sequence>
<evidence type="ECO:0000259" key="5">
    <source>
        <dbReference type="Pfam" id="PF13087"/>
    </source>
</evidence>
<dbReference type="GO" id="GO:0005524">
    <property type="term" value="F:ATP binding"/>
    <property type="evidence" value="ECO:0007669"/>
    <property type="project" value="UniProtKB-KW"/>
</dbReference>
<evidence type="ECO:0000313" key="6">
    <source>
        <dbReference type="EMBL" id="GAW09570.1"/>
    </source>
</evidence>
<dbReference type="AlphaFoldDB" id="A0A1Q3EQT7"/>
<dbReference type="PANTHER" id="PTHR43788">
    <property type="entry name" value="DNA2/NAM7 HELICASE FAMILY MEMBER"/>
    <property type="match status" value="1"/>
</dbReference>
<evidence type="ECO:0000256" key="2">
    <source>
        <dbReference type="ARBA" id="ARBA00022801"/>
    </source>
</evidence>
<evidence type="ECO:0000256" key="4">
    <source>
        <dbReference type="ARBA" id="ARBA00022840"/>
    </source>
</evidence>
<comment type="caution">
    <text evidence="6">The sequence shown here is derived from an EMBL/GenBank/DDBJ whole genome shotgun (WGS) entry which is preliminary data.</text>
</comment>
<feature type="domain" description="DNA2/NAM7 helicase-like C-terminal" evidence="5">
    <location>
        <begin position="1"/>
        <end position="48"/>
    </location>
</feature>
<dbReference type="InterPro" id="IPR041679">
    <property type="entry name" value="DNA2/NAM7-like_C"/>
</dbReference>
<keyword evidence="4" id="KW-0067">ATP-binding</keyword>
<keyword evidence="3" id="KW-0347">Helicase</keyword>
<reference evidence="6 7" key="2">
    <citation type="submission" date="2017-02" db="EMBL/GenBank/DDBJ databases">
        <title>A genome survey and senescence transcriptome analysis in Lentinula edodes.</title>
        <authorList>
            <person name="Sakamoto Y."/>
            <person name="Nakade K."/>
            <person name="Sato S."/>
            <person name="Yoshida Y."/>
            <person name="Miyazaki K."/>
            <person name="Natsume S."/>
            <person name="Konno N."/>
        </authorList>
    </citation>
    <scope>NUCLEOTIDE SEQUENCE [LARGE SCALE GENOMIC DNA]</scope>
    <source>
        <strain evidence="6 7">NBRC 111202</strain>
    </source>
</reference>
<dbReference type="CDD" id="cd18808">
    <property type="entry name" value="SF1_C_Upf1"/>
    <property type="match status" value="1"/>
</dbReference>
<dbReference type="Proteomes" id="UP000188533">
    <property type="component" value="Unassembled WGS sequence"/>
</dbReference>
<dbReference type="SUPFAM" id="SSF52540">
    <property type="entry name" value="P-loop containing nucleoside triphosphate hydrolases"/>
    <property type="match status" value="1"/>
</dbReference>
<dbReference type="InterPro" id="IPR047187">
    <property type="entry name" value="SF1_C_Upf1"/>
</dbReference>